<dbReference type="EMBL" id="MTPX02000039">
    <property type="protein sequence ID" value="PHP52927.1"/>
    <property type="molecule type" value="Genomic_DNA"/>
</dbReference>
<keyword evidence="3" id="KW-1185">Reference proteome</keyword>
<feature type="transmembrane region" description="Helical" evidence="1">
    <location>
        <begin position="71"/>
        <end position="89"/>
    </location>
</feature>
<keyword evidence="1" id="KW-1133">Transmembrane helix</keyword>
<proteinExistence type="predicted"/>
<accession>A0ABX4MFK3</accession>
<reference evidence="2 3" key="1">
    <citation type="submission" date="2017-10" db="EMBL/GenBank/DDBJ databases">
        <title>Draft genome sequence of cellulolytic Actinomyces sp CtC72 isolated from cattle rumen fluid.</title>
        <authorList>
            <person name="Joshi A.J."/>
            <person name="Vasudevan G."/>
            <person name="Lanjekar V.B."/>
            <person name="Hivarkar S."/>
            <person name="Engineer A."/>
            <person name="Pore S.D."/>
            <person name="Dhakephalkar P.K."/>
            <person name="Dagar S."/>
        </authorList>
    </citation>
    <scope>NUCLEOTIDE SEQUENCE [LARGE SCALE GENOMIC DNA]</scope>
    <source>
        <strain evidence="3">CtC72</strain>
    </source>
</reference>
<name>A0ABX4MFK3_9ACTO</name>
<gene>
    <name evidence="2" type="ORF">BW737_006675</name>
</gene>
<keyword evidence="1" id="KW-0812">Transmembrane</keyword>
<keyword evidence="1" id="KW-0472">Membrane</keyword>
<evidence type="ECO:0000313" key="3">
    <source>
        <dbReference type="Proteomes" id="UP000194577"/>
    </source>
</evidence>
<evidence type="ECO:0000313" key="2">
    <source>
        <dbReference type="EMBL" id="PHP52927.1"/>
    </source>
</evidence>
<organism evidence="2 3">
    <name type="scientific">Actinomyces ruminis</name>
    <dbReference type="NCBI Taxonomy" id="1937003"/>
    <lineage>
        <taxon>Bacteria</taxon>
        <taxon>Bacillati</taxon>
        <taxon>Actinomycetota</taxon>
        <taxon>Actinomycetes</taxon>
        <taxon>Actinomycetales</taxon>
        <taxon>Actinomycetaceae</taxon>
        <taxon>Actinomyces</taxon>
    </lineage>
</organism>
<evidence type="ECO:0000256" key="1">
    <source>
        <dbReference type="SAM" id="Phobius"/>
    </source>
</evidence>
<evidence type="ECO:0008006" key="4">
    <source>
        <dbReference type="Google" id="ProtNLM"/>
    </source>
</evidence>
<dbReference type="Proteomes" id="UP000194577">
    <property type="component" value="Unassembled WGS sequence"/>
</dbReference>
<sequence>MYIAAVVLFVVGVAMIFVEHVGPEPDISCVEEGQPTSGYTFEVDGEECPISVEDFNAILEYDRSALPVRRAGLGIAVVGIGVGISGLVVGRRQKRAARNAAAQQQYDLPQQPGR</sequence>
<comment type="caution">
    <text evidence="2">The sequence shown here is derived from an EMBL/GenBank/DDBJ whole genome shotgun (WGS) entry which is preliminary data.</text>
</comment>
<protein>
    <recommendedName>
        <fullName evidence="4">LPXTG-motif cell wall anchor domain-containing protein</fullName>
    </recommendedName>
</protein>